<name>A0A1I1EUX1_9ACTN</name>
<protein>
    <recommendedName>
        <fullName evidence="4">Integral membrane protein</fullName>
    </recommendedName>
</protein>
<feature type="transmembrane region" description="Helical" evidence="1">
    <location>
        <begin position="34"/>
        <end position="55"/>
    </location>
</feature>
<proteinExistence type="predicted"/>
<evidence type="ECO:0000256" key="1">
    <source>
        <dbReference type="SAM" id="Phobius"/>
    </source>
</evidence>
<dbReference type="RefSeq" id="WP_093836877.1">
    <property type="nucleotide sequence ID" value="NZ_FOLM01000001.1"/>
</dbReference>
<feature type="transmembrane region" description="Helical" evidence="1">
    <location>
        <begin position="85"/>
        <end position="111"/>
    </location>
</feature>
<keyword evidence="3" id="KW-1185">Reference proteome</keyword>
<sequence>MSGMTAGRLAAHLLLAALGALVAAAGALVQAGWFPLGVLLALAGAAALFLGGALVMRTKAGAGVPAVGWAVTVMVLNVPRPQGDFLFAAGAASYLFLFGGMMTAVLCAMLAPTDRPLFSAPPPSGRGK</sequence>
<dbReference type="EMBL" id="FOLM01000001">
    <property type="protein sequence ID" value="SFB90456.1"/>
    <property type="molecule type" value="Genomic_DNA"/>
</dbReference>
<evidence type="ECO:0000313" key="3">
    <source>
        <dbReference type="Proteomes" id="UP000199207"/>
    </source>
</evidence>
<keyword evidence="1" id="KW-0472">Membrane</keyword>
<dbReference type="OrthoDB" id="4338760at2"/>
<keyword evidence="1" id="KW-1133">Transmembrane helix</keyword>
<dbReference type="Proteomes" id="UP000199207">
    <property type="component" value="Unassembled WGS sequence"/>
</dbReference>
<dbReference type="STRING" id="910347.SAMN05421773_101460"/>
<keyword evidence="1" id="KW-0812">Transmembrane</keyword>
<dbReference type="InterPro" id="IPR046095">
    <property type="entry name" value="DUF6113"/>
</dbReference>
<dbReference type="AlphaFoldDB" id="A0A1I1EUX1"/>
<organism evidence="2 3">
    <name type="scientific">Streptomyces aidingensis</name>
    <dbReference type="NCBI Taxonomy" id="910347"/>
    <lineage>
        <taxon>Bacteria</taxon>
        <taxon>Bacillati</taxon>
        <taxon>Actinomycetota</taxon>
        <taxon>Actinomycetes</taxon>
        <taxon>Kitasatosporales</taxon>
        <taxon>Streptomycetaceae</taxon>
        <taxon>Streptomyces</taxon>
    </lineage>
</organism>
<dbReference type="Pfam" id="PF19608">
    <property type="entry name" value="DUF6113"/>
    <property type="match status" value="1"/>
</dbReference>
<evidence type="ECO:0000313" key="2">
    <source>
        <dbReference type="EMBL" id="SFB90456.1"/>
    </source>
</evidence>
<feature type="transmembrane region" description="Helical" evidence="1">
    <location>
        <begin position="62"/>
        <end position="79"/>
    </location>
</feature>
<gene>
    <name evidence="2" type="ORF">SAMN05421773_101460</name>
</gene>
<evidence type="ECO:0008006" key="4">
    <source>
        <dbReference type="Google" id="ProtNLM"/>
    </source>
</evidence>
<accession>A0A1I1EUX1</accession>
<reference evidence="2 3" key="1">
    <citation type="submission" date="2016-10" db="EMBL/GenBank/DDBJ databases">
        <authorList>
            <person name="de Groot N.N."/>
        </authorList>
    </citation>
    <scope>NUCLEOTIDE SEQUENCE [LARGE SCALE GENOMIC DNA]</scope>
    <source>
        <strain evidence="2 3">CGMCC 4.5739</strain>
    </source>
</reference>